<evidence type="ECO:0000256" key="1">
    <source>
        <dbReference type="SAM" id="MobiDB-lite"/>
    </source>
</evidence>
<reference evidence="2" key="1">
    <citation type="journal article" date="2015" name="Nature">
        <title>Complex archaea that bridge the gap between prokaryotes and eukaryotes.</title>
        <authorList>
            <person name="Spang A."/>
            <person name="Saw J.H."/>
            <person name="Jorgensen S.L."/>
            <person name="Zaremba-Niedzwiedzka K."/>
            <person name="Martijn J."/>
            <person name="Lind A.E."/>
            <person name="van Eijk R."/>
            <person name="Schleper C."/>
            <person name="Guy L."/>
            <person name="Ettema T.J."/>
        </authorList>
    </citation>
    <scope>NUCLEOTIDE SEQUENCE</scope>
</reference>
<feature type="non-terminal residue" evidence="2">
    <location>
        <position position="1"/>
    </location>
</feature>
<feature type="compositionally biased region" description="Polar residues" evidence="1">
    <location>
        <begin position="105"/>
        <end position="122"/>
    </location>
</feature>
<organism evidence="2">
    <name type="scientific">marine sediment metagenome</name>
    <dbReference type="NCBI Taxonomy" id="412755"/>
    <lineage>
        <taxon>unclassified sequences</taxon>
        <taxon>metagenomes</taxon>
        <taxon>ecological metagenomes</taxon>
    </lineage>
</organism>
<dbReference type="EMBL" id="LAZR01044807">
    <property type="protein sequence ID" value="KKL03745.1"/>
    <property type="molecule type" value="Genomic_DNA"/>
</dbReference>
<accession>A0A0F9A2M8</accession>
<evidence type="ECO:0000313" key="2">
    <source>
        <dbReference type="EMBL" id="KKL03745.1"/>
    </source>
</evidence>
<name>A0A0F9A2M8_9ZZZZ</name>
<gene>
    <name evidence="2" type="ORF">LCGC14_2623040</name>
</gene>
<proteinExistence type="predicted"/>
<protein>
    <submittedName>
        <fullName evidence="2">Uncharacterized protein</fullName>
    </submittedName>
</protein>
<feature type="region of interest" description="Disordered" evidence="1">
    <location>
        <begin position="101"/>
        <end position="122"/>
    </location>
</feature>
<comment type="caution">
    <text evidence="2">The sequence shown here is derived from an EMBL/GenBank/DDBJ whole genome shotgun (WGS) entry which is preliminary data.</text>
</comment>
<dbReference type="AlphaFoldDB" id="A0A0F9A2M8"/>
<sequence>GTLVDWKEPGPVLLGGGRTYVQNENLCHLIQFGAVEQAMSSGLPGRDTGNHYFKGDMNFTGTTPEGRYPQPWEYISEASVDDLTTVNTGEHWTDNTTIADVLSPEGTNGTTQHDQCYPGQNL</sequence>